<sequence length="144" mass="15872">MGNASGDATPATCGVCPPGALRHGRWGSRCSHSASDVPPAKPNIADDPARHRTIAGIDAVQRDLPLVLLIEQHRVAPRERAFGHAQFELRLDAVHLDALDRPAFELRDPIQRERDRHCKQASGQCEARMSHHSSPRIAWIMPNT</sequence>
<reference evidence="1 2" key="1">
    <citation type="submission" date="2015-12" db="EMBL/GenBank/DDBJ databases">
        <title>Diversity of Burkholderia near neighbor genomes.</title>
        <authorList>
            <person name="Sahl J."/>
            <person name="Wagner D."/>
            <person name="Keim P."/>
        </authorList>
    </citation>
    <scope>NUCLEOTIDE SEQUENCE [LARGE SCALE GENOMIC DNA]</scope>
    <source>
        <strain evidence="1 2">BDU6</strain>
    </source>
</reference>
<name>A0A1B4FNW7_9BURK</name>
<dbReference type="AlphaFoldDB" id="A0A1B4FNW7"/>
<dbReference type="KEGG" id="buu:WS70_27105"/>
<protein>
    <submittedName>
        <fullName evidence="1">Uncharacterized protein</fullName>
    </submittedName>
</protein>
<evidence type="ECO:0000313" key="2">
    <source>
        <dbReference type="Proteomes" id="UP000062519"/>
    </source>
</evidence>
<evidence type="ECO:0000313" key="1">
    <source>
        <dbReference type="EMBL" id="AOJ05363.1"/>
    </source>
</evidence>
<organism evidence="1 2">
    <name type="scientific">Burkholderia mayonis</name>
    <dbReference type="NCBI Taxonomy" id="1385591"/>
    <lineage>
        <taxon>Bacteria</taxon>
        <taxon>Pseudomonadati</taxon>
        <taxon>Pseudomonadota</taxon>
        <taxon>Betaproteobacteria</taxon>
        <taxon>Burkholderiales</taxon>
        <taxon>Burkholderiaceae</taxon>
        <taxon>Burkholderia</taxon>
        <taxon>pseudomallei group</taxon>
    </lineage>
</organism>
<dbReference type="EMBL" id="CP013387">
    <property type="protein sequence ID" value="AOJ05363.1"/>
    <property type="molecule type" value="Genomic_DNA"/>
</dbReference>
<gene>
    <name evidence="1" type="ORF">WS70_27105</name>
</gene>
<accession>A0A1B4FNW7</accession>
<proteinExistence type="predicted"/>
<keyword evidence="2" id="KW-1185">Reference proteome</keyword>
<dbReference type="Proteomes" id="UP000062519">
    <property type="component" value="Chromosome 2"/>
</dbReference>